<dbReference type="EMBL" id="BMXP01000003">
    <property type="protein sequence ID" value="GGW85040.1"/>
    <property type="molecule type" value="Genomic_DNA"/>
</dbReference>
<proteinExistence type="predicted"/>
<keyword evidence="1" id="KW-1133">Transmembrane helix</keyword>
<evidence type="ECO:0000313" key="3">
    <source>
        <dbReference type="Proteomes" id="UP000631300"/>
    </source>
</evidence>
<reference evidence="2" key="2">
    <citation type="submission" date="2020-09" db="EMBL/GenBank/DDBJ databases">
        <authorList>
            <person name="Sun Q."/>
            <person name="Kim S."/>
        </authorList>
    </citation>
    <scope>NUCLEOTIDE SEQUENCE</scope>
    <source>
        <strain evidence="2">KCTC 22164</strain>
    </source>
</reference>
<dbReference type="Proteomes" id="UP000631300">
    <property type="component" value="Unassembled WGS sequence"/>
</dbReference>
<feature type="transmembrane region" description="Helical" evidence="1">
    <location>
        <begin position="40"/>
        <end position="63"/>
    </location>
</feature>
<dbReference type="AlphaFoldDB" id="A0A918JLH2"/>
<keyword evidence="1" id="KW-0472">Membrane</keyword>
<gene>
    <name evidence="2" type="ORF">GCM10007391_18590</name>
</gene>
<name>A0A918JLH2_9ALTE</name>
<feature type="transmembrane region" description="Helical" evidence="1">
    <location>
        <begin position="12"/>
        <end position="34"/>
    </location>
</feature>
<evidence type="ECO:0000313" key="2">
    <source>
        <dbReference type="EMBL" id="GGW85040.1"/>
    </source>
</evidence>
<feature type="transmembrane region" description="Helical" evidence="1">
    <location>
        <begin position="115"/>
        <end position="133"/>
    </location>
</feature>
<feature type="transmembrane region" description="Helical" evidence="1">
    <location>
        <begin position="90"/>
        <end position="109"/>
    </location>
</feature>
<accession>A0A918JLH2</accession>
<evidence type="ECO:0000256" key="1">
    <source>
        <dbReference type="SAM" id="Phobius"/>
    </source>
</evidence>
<feature type="transmembrane region" description="Helical" evidence="1">
    <location>
        <begin position="145"/>
        <end position="162"/>
    </location>
</feature>
<comment type="caution">
    <text evidence="2">The sequence shown here is derived from an EMBL/GenBank/DDBJ whole genome shotgun (WGS) entry which is preliminary data.</text>
</comment>
<reference evidence="2" key="1">
    <citation type="journal article" date="2014" name="Int. J. Syst. Evol. Microbiol.">
        <title>Complete genome sequence of Corynebacterium casei LMG S-19264T (=DSM 44701T), isolated from a smear-ripened cheese.</title>
        <authorList>
            <consortium name="US DOE Joint Genome Institute (JGI-PGF)"/>
            <person name="Walter F."/>
            <person name="Albersmeier A."/>
            <person name="Kalinowski J."/>
            <person name="Ruckert C."/>
        </authorList>
    </citation>
    <scope>NUCLEOTIDE SEQUENCE</scope>
    <source>
        <strain evidence="2">KCTC 22164</strain>
    </source>
</reference>
<keyword evidence="3" id="KW-1185">Reference proteome</keyword>
<feature type="transmembrane region" description="Helical" evidence="1">
    <location>
        <begin position="177"/>
        <end position="202"/>
    </location>
</feature>
<organism evidence="2 3">
    <name type="scientific">Alteromonas halophila</name>
    <dbReference type="NCBI Taxonomy" id="516698"/>
    <lineage>
        <taxon>Bacteria</taxon>
        <taxon>Pseudomonadati</taxon>
        <taxon>Pseudomonadota</taxon>
        <taxon>Gammaproteobacteria</taxon>
        <taxon>Alteromonadales</taxon>
        <taxon>Alteromonadaceae</taxon>
        <taxon>Alteromonas/Salinimonas group</taxon>
        <taxon>Alteromonas</taxon>
    </lineage>
</organism>
<sequence>MQDVQKRYEIATSLPIFTLGFFSFIVSVVISLYAKLNHNFEYVVILIIFFASFLGQFVTLLVANANDKITLKFLSTNLSMTEEQIKEHTFYSILGTIILSSSIIVGFFFQDLKSFFVAIYSVATTLLLTGYWAELKSKKKLNFSDFFVAILVMGTACFWLSFKEGFGMRSSGEKLELMPYIVQCSGELIVVFATAIIANIIIEIRGCIQRRKSSRPFH</sequence>
<protein>
    <submittedName>
        <fullName evidence="2">Uncharacterized protein</fullName>
    </submittedName>
</protein>
<dbReference type="RefSeq" id="WP_189405659.1">
    <property type="nucleotide sequence ID" value="NZ_BMXP01000003.1"/>
</dbReference>
<keyword evidence="1" id="KW-0812">Transmembrane</keyword>